<evidence type="ECO:0000313" key="1">
    <source>
        <dbReference type="EMBL" id="CZS96305.1"/>
    </source>
</evidence>
<organism evidence="1 2">
    <name type="scientific">Rhynchosporium agropyri</name>
    <dbReference type="NCBI Taxonomy" id="914238"/>
    <lineage>
        <taxon>Eukaryota</taxon>
        <taxon>Fungi</taxon>
        <taxon>Dikarya</taxon>
        <taxon>Ascomycota</taxon>
        <taxon>Pezizomycotina</taxon>
        <taxon>Leotiomycetes</taxon>
        <taxon>Helotiales</taxon>
        <taxon>Ploettnerulaceae</taxon>
        <taxon>Rhynchosporium</taxon>
    </lineage>
</organism>
<accession>A0A1E1KE31</accession>
<reference evidence="2" key="1">
    <citation type="submission" date="2016-03" db="EMBL/GenBank/DDBJ databases">
        <authorList>
            <person name="Guldener U."/>
        </authorList>
    </citation>
    <scope>NUCLEOTIDE SEQUENCE [LARGE SCALE GENOMIC DNA]</scope>
    <source>
        <strain evidence="2">04CH-RAC-A.6.1</strain>
    </source>
</reference>
<dbReference type="SMART" id="SM00248">
    <property type="entry name" value="ANK"/>
    <property type="match status" value="2"/>
</dbReference>
<name>A0A1E1KE31_9HELO</name>
<gene>
    <name evidence="1" type="ORF">RAG0_05686</name>
</gene>
<dbReference type="AlphaFoldDB" id="A0A1E1KE31"/>
<proteinExistence type="predicted"/>
<evidence type="ECO:0000313" key="2">
    <source>
        <dbReference type="Proteomes" id="UP000178912"/>
    </source>
</evidence>
<dbReference type="SUPFAM" id="SSF48403">
    <property type="entry name" value="Ankyrin repeat"/>
    <property type="match status" value="1"/>
</dbReference>
<dbReference type="Gene3D" id="1.25.40.20">
    <property type="entry name" value="Ankyrin repeat-containing domain"/>
    <property type="match status" value="1"/>
</dbReference>
<dbReference type="Proteomes" id="UP000178912">
    <property type="component" value="Unassembled WGS sequence"/>
</dbReference>
<dbReference type="Pfam" id="PF12796">
    <property type="entry name" value="Ank_2"/>
    <property type="match status" value="1"/>
</dbReference>
<dbReference type="EMBL" id="FJUX01000026">
    <property type="protein sequence ID" value="CZS96305.1"/>
    <property type="molecule type" value="Genomic_DNA"/>
</dbReference>
<dbReference type="InterPro" id="IPR036770">
    <property type="entry name" value="Ankyrin_rpt-contain_sf"/>
</dbReference>
<protein>
    <submittedName>
        <fullName evidence="1">Uncharacterized protein</fullName>
    </submittedName>
</protein>
<dbReference type="InterPro" id="IPR002110">
    <property type="entry name" value="Ankyrin_rpt"/>
</dbReference>
<sequence>MPKGETSLVMRARHDPKEIITTQGKSFVSVHPRSSKTLYALYLKLAPVLRHSGEDGNTVLMVVARHPKQPLFAIQFLLEKGAERASANYQDCTALMIAAKLNHNLVVEYLLQSRKSYYVEKIEENAERTGNGDAERSCRDSQDAPKVFPGEHDFESSVFGFHSPASGGGEQPSTYCGPEGRMRSGFCPSNIRLSEANQFMISEL</sequence>
<dbReference type="OrthoDB" id="21416at2759"/>
<keyword evidence="2" id="KW-1185">Reference proteome</keyword>